<feature type="transmembrane region" description="Helical" evidence="6">
    <location>
        <begin position="259"/>
        <end position="278"/>
    </location>
</feature>
<protein>
    <recommendedName>
        <fullName evidence="9">DUF92 domain-containing protein</fullName>
    </recommendedName>
</protein>
<keyword evidence="5 6" id="KW-0472">Membrane</keyword>
<evidence type="ECO:0000256" key="1">
    <source>
        <dbReference type="ARBA" id="ARBA00004141"/>
    </source>
</evidence>
<feature type="transmembrane region" description="Helical" evidence="6">
    <location>
        <begin position="114"/>
        <end position="138"/>
    </location>
</feature>
<dbReference type="GO" id="GO:0016020">
    <property type="term" value="C:membrane"/>
    <property type="evidence" value="ECO:0007669"/>
    <property type="project" value="UniProtKB-SubCell"/>
</dbReference>
<comment type="similarity">
    <text evidence="2">Belongs to the TMEM19 family.</text>
</comment>
<organism evidence="7 8">
    <name type="scientific">Candidatus Viridilinea mediisalina</name>
    <dbReference type="NCBI Taxonomy" id="2024553"/>
    <lineage>
        <taxon>Bacteria</taxon>
        <taxon>Bacillati</taxon>
        <taxon>Chloroflexota</taxon>
        <taxon>Chloroflexia</taxon>
        <taxon>Chloroflexales</taxon>
        <taxon>Chloroflexineae</taxon>
        <taxon>Oscillochloridaceae</taxon>
        <taxon>Candidatus Viridilinea</taxon>
    </lineage>
</organism>
<evidence type="ECO:0000256" key="5">
    <source>
        <dbReference type="ARBA" id="ARBA00023136"/>
    </source>
</evidence>
<evidence type="ECO:0000313" key="7">
    <source>
        <dbReference type="EMBL" id="PDW02225.1"/>
    </source>
</evidence>
<keyword evidence="8" id="KW-1185">Reference proteome</keyword>
<name>A0A2A6RH69_9CHLR</name>
<keyword evidence="3 6" id="KW-0812">Transmembrane</keyword>
<dbReference type="PANTHER" id="PTHR13353:SF5">
    <property type="entry name" value="TRANSMEMBRANE PROTEIN 19"/>
    <property type="match status" value="1"/>
</dbReference>
<feature type="transmembrane region" description="Helical" evidence="6">
    <location>
        <begin position="203"/>
        <end position="226"/>
    </location>
</feature>
<dbReference type="EMBL" id="NQWI01000080">
    <property type="protein sequence ID" value="PDW02225.1"/>
    <property type="molecule type" value="Genomic_DNA"/>
</dbReference>
<feature type="transmembrane region" description="Helical" evidence="6">
    <location>
        <begin position="89"/>
        <end position="108"/>
    </location>
</feature>
<feature type="transmembrane region" description="Helical" evidence="6">
    <location>
        <begin position="46"/>
        <end position="68"/>
    </location>
</feature>
<dbReference type="PANTHER" id="PTHR13353">
    <property type="entry name" value="TRANSMEMBRANE PROTEIN 19"/>
    <property type="match status" value="1"/>
</dbReference>
<comment type="subcellular location">
    <subcellularLocation>
        <location evidence="1">Membrane</location>
        <topology evidence="1">Multi-pass membrane protein</topology>
    </subcellularLocation>
</comment>
<dbReference type="RefSeq" id="WP_097644915.1">
    <property type="nucleotide sequence ID" value="NZ_NQWI01000080.1"/>
</dbReference>
<evidence type="ECO:0000256" key="3">
    <source>
        <dbReference type="ARBA" id="ARBA00022692"/>
    </source>
</evidence>
<dbReference type="InterPro" id="IPR002794">
    <property type="entry name" value="DUF92_TMEM19"/>
</dbReference>
<feature type="transmembrane region" description="Helical" evidence="6">
    <location>
        <begin position="159"/>
        <end position="183"/>
    </location>
</feature>
<evidence type="ECO:0000313" key="8">
    <source>
        <dbReference type="Proteomes" id="UP000220527"/>
    </source>
</evidence>
<dbReference type="OrthoDB" id="9808500at2"/>
<dbReference type="AlphaFoldDB" id="A0A2A6RH69"/>
<evidence type="ECO:0000256" key="4">
    <source>
        <dbReference type="ARBA" id="ARBA00022989"/>
    </source>
</evidence>
<comment type="caution">
    <text evidence="7">The sequence shown here is derived from an EMBL/GenBank/DDBJ whole genome shotgun (WGS) entry which is preliminary data.</text>
</comment>
<proteinExistence type="inferred from homology"/>
<reference evidence="8" key="1">
    <citation type="submission" date="2017-08" db="EMBL/GenBank/DDBJ databases">
        <authorList>
            <person name="Grouzdev D.S."/>
            <person name="Gaisin V.A."/>
            <person name="Rysina M.S."/>
            <person name="Gorlenko V.M."/>
        </authorList>
    </citation>
    <scope>NUCLEOTIDE SEQUENCE [LARGE SCALE GENOMIC DNA]</scope>
    <source>
        <strain evidence="8">Kir15-3F</strain>
    </source>
</reference>
<accession>A0A2A6RH69</accession>
<evidence type="ECO:0000256" key="2">
    <source>
        <dbReference type="ARBA" id="ARBA00009012"/>
    </source>
</evidence>
<sequence length="280" mass="29431">MVFDLNQITIGLLLSTAVGGLAYWRQSLTAGGWFGAVITGTATLGFGGWAWGFTLIAFFVSSSVLSHYKERLKEQRAAEKFSKGGRRDLVQAMANGGIGALIALLYALLGAPEWLLGVFVGVMATVTADTWATELGVLSPHRPRLITNGQPVEPGTSGGISLMGTSAAAAGGLMIGLVMFIGLSLGQWLSGEPLSLPWWLLPGALLGGLGGAMVDSLLGATVQAIYRYPSGKETERTVGRDGTPNAFVRGWRWMNNDMVNLLSSLAGGAITVLIYWLLGA</sequence>
<keyword evidence="4 6" id="KW-1133">Transmembrane helix</keyword>
<dbReference type="Pfam" id="PF01940">
    <property type="entry name" value="DUF92"/>
    <property type="match status" value="1"/>
</dbReference>
<evidence type="ECO:0000256" key="6">
    <source>
        <dbReference type="SAM" id="Phobius"/>
    </source>
</evidence>
<gene>
    <name evidence="7" type="ORF">CJ255_15020</name>
</gene>
<dbReference type="Proteomes" id="UP000220527">
    <property type="component" value="Unassembled WGS sequence"/>
</dbReference>
<evidence type="ECO:0008006" key="9">
    <source>
        <dbReference type="Google" id="ProtNLM"/>
    </source>
</evidence>